<dbReference type="Pfam" id="PF09312">
    <property type="entry name" value="SurA_N"/>
    <property type="match status" value="1"/>
</dbReference>
<feature type="signal peptide" evidence="8">
    <location>
        <begin position="1"/>
        <end position="35"/>
    </location>
</feature>
<evidence type="ECO:0000259" key="9">
    <source>
        <dbReference type="PROSITE" id="PS50198"/>
    </source>
</evidence>
<feature type="compositionally biased region" description="Polar residues" evidence="7">
    <location>
        <begin position="353"/>
        <end position="362"/>
    </location>
</feature>
<dbReference type="GO" id="GO:0003755">
    <property type="term" value="F:peptidyl-prolyl cis-trans isomerase activity"/>
    <property type="evidence" value="ECO:0007669"/>
    <property type="project" value="UniProtKB-KW"/>
</dbReference>
<keyword evidence="2" id="KW-0574">Periplasm</keyword>
<evidence type="ECO:0000256" key="3">
    <source>
        <dbReference type="ARBA" id="ARBA00023110"/>
    </source>
</evidence>
<protein>
    <submittedName>
        <fullName evidence="10">Peptidylprolyl isomerase</fullName>
    </submittedName>
</protein>
<dbReference type="PANTHER" id="PTHR47637">
    <property type="entry name" value="CHAPERONE SURA"/>
    <property type="match status" value="1"/>
</dbReference>
<evidence type="ECO:0000256" key="5">
    <source>
        <dbReference type="ARBA" id="ARBA00023235"/>
    </source>
</evidence>
<feature type="chain" id="PRO_5012653735" evidence="8">
    <location>
        <begin position="36"/>
        <end position="466"/>
    </location>
</feature>
<comment type="caution">
    <text evidence="10">The sequence shown here is derived from an EMBL/GenBank/DDBJ whole genome shotgun (WGS) entry which is preliminary data.</text>
</comment>
<dbReference type="EMBL" id="PDEQ01000001">
    <property type="protein sequence ID" value="PEN15123.1"/>
    <property type="molecule type" value="Genomic_DNA"/>
</dbReference>
<accession>A0A2A8D2U9</accession>
<feature type="domain" description="PpiC" evidence="9">
    <location>
        <begin position="191"/>
        <end position="294"/>
    </location>
</feature>
<dbReference type="SUPFAM" id="SSF109998">
    <property type="entry name" value="Triger factor/SurA peptide-binding domain-like"/>
    <property type="match status" value="1"/>
</dbReference>
<dbReference type="Proteomes" id="UP000220102">
    <property type="component" value="Unassembled WGS sequence"/>
</dbReference>
<gene>
    <name evidence="10" type="ORF">CRI94_02205</name>
</gene>
<feature type="domain" description="PpiC" evidence="9">
    <location>
        <begin position="297"/>
        <end position="411"/>
    </location>
</feature>
<evidence type="ECO:0000256" key="2">
    <source>
        <dbReference type="ARBA" id="ARBA00022764"/>
    </source>
</evidence>
<dbReference type="OrthoDB" id="14196at2"/>
<dbReference type="InterPro" id="IPR015391">
    <property type="entry name" value="SurA_N"/>
</dbReference>
<dbReference type="SUPFAM" id="SSF54534">
    <property type="entry name" value="FKBP-like"/>
    <property type="match status" value="2"/>
</dbReference>
<evidence type="ECO:0000256" key="4">
    <source>
        <dbReference type="ARBA" id="ARBA00023186"/>
    </source>
</evidence>
<evidence type="ECO:0000313" key="10">
    <source>
        <dbReference type="EMBL" id="PEN15123.1"/>
    </source>
</evidence>
<evidence type="ECO:0000313" key="11">
    <source>
        <dbReference type="Proteomes" id="UP000220102"/>
    </source>
</evidence>
<dbReference type="PROSITE" id="PS50198">
    <property type="entry name" value="PPIC_PPIASE_2"/>
    <property type="match status" value="2"/>
</dbReference>
<dbReference type="PANTHER" id="PTHR47637:SF1">
    <property type="entry name" value="CHAPERONE SURA"/>
    <property type="match status" value="1"/>
</dbReference>
<organism evidence="10 11">
    <name type="scientific">Longibacter salinarum</name>
    <dbReference type="NCBI Taxonomy" id="1850348"/>
    <lineage>
        <taxon>Bacteria</taxon>
        <taxon>Pseudomonadati</taxon>
        <taxon>Rhodothermota</taxon>
        <taxon>Rhodothermia</taxon>
        <taxon>Rhodothermales</taxon>
        <taxon>Salisaetaceae</taxon>
        <taxon>Longibacter</taxon>
    </lineage>
</organism>
<dbReference type="RefSeq" id="WP_098074022.1">
    <property type="nucleotide sequence ID" value="NZ_PDEQ01000001.1"/>
</dbReference>
<dbReference type="InterPro" id="IPR050280">
    <property type="entry name" value="OMP_Chaperone_SurA"/>
</dbReference>
<dbReference type="Gene3D" id="1.10.4030.10">
    <property type="entry name" value="Porin chaperone SurA, peptide-binding domain"/>
    <property type="match status" value="1"/>
</dbReference>
<evidence type="ECO:0000256" key="7">
    <source>
        <dbReference type="SAM" id="MobiDB-lite"/>
    </source>
</evidence>
<keyword evidence="1 8" id="KW-0732">Signal</keyword>
<proteinExistence type="predicted"/>
<keyword evidence="4" id="KW-0143">Chaperone</keyword>
<feature type="region of interest" description="Disordered" evidence="7">
    <location>
        <begin position="345"/>
        <end position="365"/>
    </location>
</feature>
<dbReference type="InterPro" id="IPR046357">
    <property type="entry name" value="PPIase_dom_sf"/>
</dbReference>
<keyword evidence="11" id="KW-1185">Reference proteome</keyword>
<sequence>MLSSSPSSFSSTFSGVRLLALLMLVMSVFSHPVQAQDSSRADDKQIVDRIVAIVGDEIVLKSDVDQMVAQMLQQQRGAQYSTDLWMQALNRRVDEHVLIEQARRDTNITATDEMVEQQLNSWIEQNGGEQAIEQAFGKDILEVREEMTPDIRDQLLAQQLQQQKLSDVEVTPSEVRQWFQEQPQDSLPRQPESVRLSHIVRYPEISESAKKEARNILKTIRDSIVNKGASFEEMARQFSDDTGSARDGGQIDGLPLDAFVADFAAVAARTPIGEVSRIFYNPQHKGYHIVRVNDRRGDVVDLNHILIRVDQSQAESGSAVEYLEAVRDTLINNPDVPFELMVKRHSQEERSRSNGGRVTDPQTGIRDLALQRLGPSWQRTINSIDVGDISEPSEVNLLSGERAYHIVLLQRRLPPHRINLDQDYELVRQAALRAKRQRVMDDWLSELRNEVFVDIRIDENDLTATR</sequence>
<evidence type="ECO:0000256" key="8">
    <source>
        <dbReference type="SAM" id="SignalP"/>
    </source>
</evidence>
<dbReference type="InterPro" id="IPR027304">
    <property type="entry name" value="Trigger_fact/SurA_dom_sf"/>
</dbReference>
<dbReference type="Gene3D" id="3.10.50.40">
    <property type="match status" value="2"/>
</dbReference>
<dbReference type="InterPro" id="IPR000297">
    <property type="entry name" value="PPIase_PpiC"/>
</dbReference>
<evidence type="ECO:0000256" key="1">
    <source>
        <dbReference type="ARBA" id="ARBA00022729"/>
    </source>
</evidence>
<evidence type="ECO:0000256" key="6">
    <source>
        <dbReference type="PROSITE-ProRule" id="PRU00278"/>
    </source>
</evidence>
<dbReference type="AlphaFoldDB" id="A0A2A8D2U9"/>
<name>A0A2A8D2U9_9BACT</name>
<dbReference type="Pfam" id="PF00639">
    <property type="entry name" value="Rotamase"/>
    <property type="match status" value="2"/>
</dbReference>
<keyword evidence="3 6" id="KW-0697">Rotamase</keyword>
<keyword evidence="5 6" id="KW-0413">Isomerase</keyword>
<reference evidence="10 11" key="1">
    <citation type="submission" date="2017-10" db="EMBL/GenBank/DDBJ databases">
        <title>Draft genome of Longibacter Salinarum.</title>
        <authorList>
            <person name="Goh K.M."/>
            <person name="Shamsir M.S."/>
            <person name="Lim S.W."/>
        </authorList>
    </citation>
    <scope>NUCLEOTIDE SEQUENCE [LARGE SCALE GENOMIC DNA]</scope>
    <source>
        <strain evidence="10 11">KCTC 52045</strain>
    </source>
</reference>